<dbReference type="InterPro" id="IPR017850">
    <property type="entry name" value="Alkaline_phosphatase_core_sf"/>
</dbReference>
<dbReference type="Pfam" id="PF01663">
    <property type="entry name" value="Phosphodiest"/>
    <property type="match status" value="1"/>
</dbReference>
<keyword evidence="3" id="KW-0732">Signal</keyword>
<protein>
    <submittedName>
        <fullName evidence="5">Alkaline phosphatase family protein</fullName>
    </submittedName>
</protein>
<dbReference type="InterPro" id="IPR002591">
    <property type="entry name" value="Phosphodiest/P_Trfase"/>
</dbReference>
<reference evidence="5 6" key="1">
    <citation type="submission" date="2020-07" db="EMBL/GenBank/DDBJ databases">
        <title>Description of Kordia aestuariivivens sp. nov., isolated from a tidal flat.</title>
        <authorList>
            <person name="Park S."/>
            <person name="Yoon J.-H."/>
        </authorList>
    </citation>
    <scope>NUCLEOTIDE SEQUENCE [LARGE SCALE GENOMIC DNA]</scope>
    <source>
        <strain evidence="5 6">YSTF-M3</strain>
    </source>
</reference>
<sequence>MKHFLFSIIFGVVFSLNAQQKESPKLVVGIVVDQMSYEYLYRFYDKFGDDGFKLMMNKGTNCRNMHYNYVPTFTGPGHASIYTGTTPSNHGIVANDWYRRSSGEIENCVADSTVHSIGSSTKNGIYSPFNLKANTITDQLKLTYSTSKVISISIKERGSILPGGHLSDGSYWLDYETGNFITSSFFKEKLPNWLVEFNAMNYPDESLKKTWDTYYPIEQYTASGPDNSPYEYPIGNTTKPVFPYDLTKIIIDRDQFKTEAEYLEAKHLIFTTSPFANTHLVNLAMKAIESEGMGKDNQTDMLCMSFSSTDIVGHYFGPYAVELQDMYIRLDLEIARLIKYLNETVGEDEFTIFLTADHAVVPVPQFMLDHKLPGGYLFTDEPEAELRKTLVYKYGADVMSEIDNNNIYLNRPEISKLGLNLSEVAAFVSDEVKQWDHIKRVYTEDELYIGGSDDEWMDMVRRGHYNVESGDLIYVLQPGYLPKSVDIKEARMGTSHGSQFNYDTQVPMLWYGKNIPSQEIHRSMNITDISATLTQLLYLQSPNALTGKPILEILDKK</sequence>
<comment type="caution">
    <text evidence="5">The sequence shown here is derived from an EMBL/GenBank/DDBJ whole genome shotgun (WGS) entry which is preliminary data.</text>
</comment>
<dbReference type="EMBL" id="JACGWS010000012">
    <property type="protein sequence ID" value="MBC8756555.1"/>
    <property type="molecule type" value="Genomic_DNA"/>
</dbReference>
<keyword evidence="2 4" id="KW-0479">Metal-binding</keyword>
<dbReference type="PIRSF" id="PIRSF031924">
    <property type="entry name" value="Pi-irrepressible_AP"/>
    <property type="match status" value="1"/>
</dbReference>
<dbReference type="Proteomes" id="UP000619238">
    <property type="component" value="Unassembled WGS sequence"/>
</dbReference>
<evidence type="ECO:0000256" key="3">
    <source>
        <dbReference type="ARBA" id="ARBA00022729"/>
    </source>
</evidence>
<dbReference type="InterPro" id="IPR026263">
    <property type="entry name" value="Alkaline_phosphatase_prok"/>
</dbReference>
<organism evidence="5 6">
    <name type="scientific">Kordia aestuariivivens</name>
    <dbReference type="NCBI Taxonomy" id="2759037"/>
    <lineage>
        <taxon>Bacteria</taxon>
        <taxon>Pseudomonadati</taxon>
        <taxon>Bacteroidota</taxon>
        <taxon>Flavobacteriia</taxon>
        <taxon>Flavobacteriales</taxon>
        <taxon>Flavobacteriaceae</taxon>
        <taxon>Kordia</taxon>
    </lineage>
</organism>
<dbReference type="PANTHER" id="PTHR10151:SF120">
    <property type="entry name" value="BIS(5'-ADENOSYL)-TRIPHOSPHATASE"/>
    <property type="match status" value="1"/>
</dbReference>
<proteinExistence type="predicted"/>
<dbReference type="CDD" id="cd16016">
    <property type="entry name" value="AP-SPAP"/>
    <property type="match status" value="1"/>
</dbReference>
<evidence type="ECO:0000256" key="4">
    <source>
        <dbReference type="PIRNR" id="PIRNR031924"/>
    </source>
</evidence>
<evidence type="ECO:0000313" key="6">
    <source>
        <dbReference type="Proteomes" id="UP000619238"/>
    </source>
</evidence>
<gene>
    <name evidence="5" type="ORF">H2O64_17920</name>
</gene>
<accession>A0ABR7QDA6</accession>
<keyword evidence="6" id="KW-1185">Reference proteome</keyword>
<keyword evidence="1" id="KW-0597">Phosphoprotein</keyword>
<dbReference type="PANTHER" id="PTHR10151">
    <property type="entry name" value="ECTONUCLEOTIDE PYROPHOSPHATASE/PHOSPHODIESTERASE"/>
    <property type="match status" value="1"/>
</dbReference>
<dbReference type="Gene3D" id="3.40.720.10">
    <property type="entry name" value="Alkaline Phosphatase, subunit A"/>
    <property type="match status" value="1"/>
</dbReference>
<dbReference type="Gene3D" id="3.30.1360.150">
    <property type="match status" value="1"/>
</dbReference>
<evidence type="ECO:0000256" key="1">
    <source>
        <dbReference type="ARBA" id="ARBA00022553"/>
    </source>
</evidence>
<dbReference type="SUPFAM" id="SSF53649">
    <property type="entry name" value="Alkaline phosphatase-like"/>
    <property type="match status" value="1"/>
</dbReference>
<evidence type="ECO:0000313" key="5">
    <source>
        <dbReference type="EMBL" id="MBC8756555.1"/>
    </source>
</evidence>
<name>A0ABR7QDA6_9FLAO</name>
<dbReference type="RefSeq" id="WP_187563594.1">
    <property type="nucleotide sequence ID" value="NZ_JACGWS010000012.1"/>
</dbReference>
<evidence type="ECO:0000256" key="2">
    <source>
        <dbReference type="ARBA" id="ARBA00022723"/>
    </source>
</evidence>